<keyword evidence="4" id="KW-1185">Reference proteome</keyword>
<name>A0A2G9C297_9BURK</name>
<evidence type="ECO:0000259" key="2">
    <source>
        <dbReference type="Pfam" id="PF09990"/>
    </source>
</evidence>
<comment type="caution">
    <text evidence="3">The sequence shown here is derived from an EMBL/GenBank/DDBJ whole genome shotgun (WGS) entry which is preliminary data.</text>
</comment>
<feature type="transmembrane region" description="Helical" evidence="1">
    <location>
        <begin position="45"/>
        <end position="69"/>
    </location>
</feature>
<keyword evidence="1" id="KW-0472">Membrane</keyword>
<proteinExistence type="predicted"/>
<dbReference type="Proteomes" id="UP000231501">
    <property type="component" value="Unassembled WGS sequence"/>
</dbReference>
<dbReference type="AlphaFoldDB" id="A0A2G9C297"/>
<feature type="domain" description="DUF2231" evidence="2">
    <location>
        <begin position="9"/>
        <end position="143"/>
    </location>
</feature>
<feature type="transmembrane region" description="Helical" evidence="1">
    <location>
        <begin position="81"/>
        <end position="101"/>
    </location>
</feature>
<evidence type="ECO:0000313" key="4">
    <source>
        <dbReference type="Proteomes" id="UP000231501"/>
    </source>
</evidence>
<dbReference type="RefSeq" id="WP_099864499.1">
    <property type="nucleotide sequence ID" value="NZ_PEOG01000132.1"/>
</dbReference>
<dbReference type="OrthoDB" id="2873672at2"/>
<accession>A0A2G9C297</accession>
<dbReference type="EMBL" id="PEOG01000132">
    <property type="protein sequence ID" value="PIM50505.1"/>
    <property type="molecule type" value="Genomic_DNA"/>
</dbReference>
<dbReference type="InterPro" id="IPR019251">
    <property type="entry name" value="DUF2231_TM"/>
</dbReference>
<protein>
    <recommendedName>
        <fullName evidence="2">DUF2231 domain-containing protein</fullName>
    </recommendedName>
</protein>
<sequence length="171" mass="17949">MQGKATFLGHPLHQMLVVFPLGLLGASVAFDWLALGMDSAQFSLVAFYLIAGGLISGLLAAPFGLIDWLSIPKGSRAQRIGLIHAIGNLIVLLLFAASWVLREPAPVSPPWQAYALAWGGALGSLITAWLGGELVDRLGVGVSEGAYVDAPSSLSTRHVPARAATRTAQRP</sequence>
<feature type="transmembrane region" description="Helical" evidence="1">
    <location>
        <begin position="12"/>
        <end position="33"/>
    </location>
</feature>
<keyword evidence="1" id="KW-1133">Transmembrane helix</keyword>
<evidence type="ECO:0000313" key="3">
    <source>
        <dbReference type="EMBL" id="PIM50505.1"/>
    </source>
</evidence>
<dbReference type="Pfam" id="PF09990">
    <property type="entry name" value="DUF2231"/>
    <property type="match status" value="1"/>
</dbReference>
<gene>
    <name evidence="3" type="ORF">CS062_24660</name>
</gene>
<reference evidence="3 4" key="1">
    <citation type="submission" date="2017-11" db="EMBL/GenBank/DDBJ databases">
        <title>Draft genome sequence of Mitsuaria sp. HWN-4.</title>
        <authorList>
            <person name="Gundlapally S.R."/>
        </authorList>
    </citation>
    <scope>NUCLEOTIDE SEQUENCE [LARGE SCALE GENOMIC DNA]</scope>
    <source>
        <strain evidence="3 4">HWN-4</strain>
    </source>
</reference>
<feature type="transmembrane region" description="Helical" evidence="1">
    <location>
        <begin position="113"/>
        <end position="131"/>
    </location>
</feature>
<evidence type="ECO:0000256" key="1">
    <source>
        <dbReference type="SAM" id="Phobius"/>
    </source>
</evidence>
<keyword evidence="1" id="KW-0812">Transmembrane</keyword>
<organism evidence="3 4">
    <name type="scientific">Roseateles chitinivorans</name>
    <dbReference type="NCBI Taxonomy" id="2917965"/>
    <lineage>
        <taxon>Bacteria</taxon>
        <taxon>Pseudomonadati</taxon>
        <taxon>Pseudomonadota</taxon>
        <taxon>Betaproteobacteria</taxon>
        <taxon>Burkholderiales</taxon>
        <taxon>Sphaerotilaceae</taxon>
        <taxon>Roseateles</taxon>
    </lineage>
</organism>